<accession>A0A2S4L461</accession>
<feature type="domain" description="CFEM" evidence="10">
    <location>
        <begin position="1"/>
        <end position="130"/>
    </location>
</feature>
<sequence>MALAAALFASVAAAAVDLAALQKEMPKCSLACLGDAVQSNGCSVMDFACQCSKLEAIMKTVAPCVVKARCDLENITGTFWSCTIKTWLIAHGCAATTRLVLDVCENDVLDTVTVQGASTTSTAAGATHTSAATAVARGAGCAGVAAIVLAAVML</sequence>
<keyword evidence="12" id="KW-1185">Reference proteome</keyword>
<keyword evidence="9" id="KW-0479">Metal-binding</keyword>
<keyword evidence="9" id="KW-0349">Heme</keyword>
<keyword evidence="9" id="KW-0408">Iron</keyword>
<keyword evidence="5" id="KW-0472">Membrane</keyword>
<keyword evidence="5" id="KW-0336">GPI-anchor</keyword>
<evidence type="ECO:0000256" key="8">
    <source>
        <dbReference type="ARBA" id="ARBA00023288"/>
    </source>
</evidence>
<dbReference type="PROSITE" id="PS52012">
    <property type="entry name" value="CFEM"/>
    <property type="match status" value="1"/>
</dbReference>
<comment type="subcellular location">
    <subcellularLocation>
        <location evidence="1">Membrane</location>
        <topology evidence="1">Lipid-anchor</topology>
        <topology evidence="1">GPI-anchor</topology>
    </subcellularLocation>
    <subcellularLocation>
        <location evidence="2">Secreted</location>
    </subcellularLocation>
</comment>
<evidence type="ECO:0000259" key="10">
    <source>
        <dbReference type="PROSITE" id="PS52012"/>
    </source>
</evidence>
<dbReference type="Proteomes" id="UP000237481">
    <property type="component" value="Unassembled WGS sequence"/>
</dbReference>
<evidence type="ECO:0000256" key="5">
    <source>
        <dbReference type="ARBA" id="ARBA00022622"/>
    </source>
</evidence>
<evidence type="ECO:0000256" key="3">
    <source>
        <dbReference type="ARBA" id="ARBA00010031"/>
    </source>
</evidence>
<gene>
    <name evidence="11" type="ORF">TPAR_02563</name>
</gene>
<evidence type="ECO:0000256" key="6">
    <source>
        <dbReference type="ARBA" id="ARBA00022729"/>
    </source>
</evidence>
<protein>
    <recommendedName>
        <fullName evidence="10">CFEM domain-containing protein</fullName>
    </recommendedName>
</protein>
<dbReference type="GO" id="GO:0098552">
    <property type="term" value="C:side of membrane"/>
    <property type="evidence" value="ECO:0007669"/>
    <property type="project" value="UniProtKB-KW"/>
</dbReference>
<keyword evidence="8" id="KW-0449">Lipoprotein</keyword>
<evidence type="ECO:0000256" key="2">
    <source>
        <dbReference type="ARBA" id="ARBA00004613"/>
    </source>
</evidence>
<dbReference type="InterPro" id="IPR008427">
    <property type="entry name" value="Extracellular_membr_CFEM_dom"/>
</dbReference>
<dbReference type="GO" id="GO:0046872">
    <property type="term" value="F:metal ion binding"/>
    <property type="evidence" value="ECO:0007669"/>
    <property type="project" value="UniProtKB-UniRule"/>
</dbReference>
<evidence type="ECO:0000256" key="4">
    <source>
        <dbReference type="ARBA" id="ARBA00022525"/>
    </source>
</evidence>
<feature type="disulfide bond" evidence="9">
    <location>
        <begin position="42"/>
        <end position="49"/>
    </location>
</feature>
<evidence type="ECO:0000256" key="7">
    <source>
        <dbReference type="ARBA" id="ARBA00023157"/>
    </source>
</evidence>
<evidence type="ECO:0000256" key="1">
    <source>
        <dbReference type="ARBA" id="ARBA00004589"/>
    </source>
</evidence>
<dbReference type="STRING" id="94208.A0A2S4L461"/>
<keyword evidence="6" id="KW-0732">Signal</keyword>
<proteinExistence type="inferred from homology"/>
<evidence type="ECO:0000313" key="12">
    <source>
        <dbReference type="Proteomes" id="UP000237481"/>
    </source>
</evidence>
<dbReference type="GO" id="GO:0005576">
    <property type="term" value="C:extracellular region"/>
    <property type="evidence" value="ECO:0007669"/>
    <property type="project" value="UniProtKB-SubCell"/>
</dbReference>
<organism evidence="11 12">
    <name type="scientific">Tolypocladium paradoxum</name>
    <dbReference type="NCBI Taxonomy" id="94208"/>
    <lineage>
        <taxon>Eukaryota</taxon>
        <taxon>Fungi</taxon>
        <taxon>Dikarya</taxon>
        <taxon>Ascomycota</taxon>
        <taxon>Pezizomycotina</taxon>
        <taxon>Sordariomycetes</taxon>
        <taxon>Hypocreomycetidae</taxon>
        <taxon>Hypocreales</taxon>
        <taxon>Ophiocordycipitaceae</taxon>
        <taxon>Tolypocladium</taxon>
    </lineage>
</organism>
<feature type="binding site" description="axial binding residue" evidence="9">
    <location>
        <position position="46"/>
    </location>
    <ligand>
        <name>heme</name>
        <dbReference type="ChEBI" id="CHEBI:30413"/>
    </ligand>
    <ligandPart>
        <name>Fe</name>
        <dbReference type="ChEBI" id="CHEBI:18248"/>
    </ligandPart>
</feature>
<evidence type="ECO:0000256" key="9">
    <source>
        <dbReference type="PROSITE-ProRule" id="PRU01356"/>
    </source>
</evidence>
<name>A0A2S4L461_9HYPO</name>
<keyword evidence="7 9" id="KW-1015">Disulfide bond</keyword>
<dbReference type="AlphaFoldDB" id="A0A2S4L461"/>
<comment type="similarity">
    <text evidence="3">Belongs to the RBT5 family.</text>
</comment>
<evidence type="ECO:0000313" key="11">
    <source>
        <dbReference type="EMBL" id="POR37232.1"/>
    </source>
</evidence>
<comment type="caution">
    <text evidence="11">The sequence shown here is derived from an EMBL/GenBank/DDBJ whole genome shotgun (WGS) entry which is preliminary data.</text>
</comment>
<dbReference type="OrthoDB" id="3767534at2759"/>
<dbReference type="Pfam" id="PF05730">
    <property type="entry name" value="CFEM"/>
    <property type="match status" value="1"/>
</dbReference>
<keyword evidence="4" id="KW-0964">Secreted</keyword>
<keyword evidence="5" id="KW-0325">Glycoprotein</keyword>
<dbReference type="EMBL" id="PKSG01000268">
    <property type="protein sequence ID" value="POR37232.1"/>
    <property type="molecule type" value="Genomic_DNA"/>
</dbReference>
<comment type="caution">
    <text evidence="9">Lacks conserved residue(s) required for the propagation of feature annotation.</text>
</comment>
<reference evidence="11 12" key="1">
    <citation type="submission" date="2018-01" db="EMBL/GenBank/DDBJ databases">
        <title>Harnessing the power of phylogenomics to disentangle the directionality and signatures of interkingdom host jumping in the parasitic fungal genus Tolypocladium.</title>
        <authorList>
            <person name="Quandt C.A."/>
            <person name="Patterson W."/>
            <person name="Spatafora J.W."/>
        </authorList>
    </citation>
    <scope>NUCLEOTIDE SEQUENCE [LARGE SCALE GENOMIC DNA]</scope>
    <source>
        <strain evidence="11 12">NRBC 100945</strain>
    </source>
</reference>